<keyword evidence="4 6" id="KW-1133">Transmembrane helix</keyword>
<feature type="transmembrane region" description="Helical" evidence="6">
    <location>
        <begin position="276"/>
        <end position="294"/>
    </location>
</feature>
<protein>
    <submittedName>
        <fullName evidence="8">DME family drug/metabolite transporter</fullName>
    </submittedName>
</protein>
<dbReference type="InterPro" id="IPR037185">
    <property type="entry name" value="EmrE-like"/>
</dbReference>
<name>A0A317P0D2_9NOCA</name>
<dbReference type="InterPro" id="IPR050638">
    <property type="entry name" value="AA-Vitamin_Transporters"/>
</dbReference>
<dbReference type="InterPro" id="IPR000620">
    <property type="entry name" value="EamA_dom"/>
</dbReference>
<comment type="subcellular location">
    <subcellularLocation>
        <location evidence="1">Membrane</location>
        <topology evidence="1">Multi-pass membrane protein</topology>
    </subcellularLocation>
</comment>
<dbReference type="Pfam" id="PF00892">
    <property type="entry name" value="EamA"/>
    <property type="match status" value="2"/>
</dbReference>
<feature type="transmembrane region" description="Helical" evidence="6">
    <location>
        <begin position="159"/>
        <end position="180"/>
    </location>
</feature>
<feature type="transmembrane region" description="Helical" evidence="6">
    <location>
        <begin position="78"/>
        <end position="96"/>
    </location>
</feature>
<keyword evidence="3 6" id="KW-0812">Transmembrane</keyword>
<feature type="transmembrane region" description="Helical" evidence="6">
    <location>
        <begin position="47"/>
        <end position="66"/>
    </location>
</feature>
<evidence type="ECO:0000256" key="2">
    <source>
        <dbReference type="ARBA" id="ARBA00007362"/>
    </source>
</evidence>
<feature type="transmembrane region" description="Helical" evidence="6">
    <location>
        <begin position="221"/>
        <end position="239"/>
    </location>
</feature>
<dbReference type="Proteomes" id="UP000246410">
    <property type="component" value="Unassembled WGS sequence"/>
</dbReference>
<keyword evidence="9" id="KW-1185">Reference proteome</keyword>
<evidence type="ECO:0000259" key="7">
    <source>
        <dbReference type="Pfam" id="PF00892"/>
    </source>
</evidence>
<feature type="transmembrane region" description="Helical" evidence="6">
    <location>
        <begin position="134"/>
        <end position="153"/>
    </location>
</feature>
<organism evidence="8 9">
    <name type="scientific">Nocardia neocaledoniensis</name>
    <dbReference type="NCBI Taxonomy" id="236511"/>
    <lineage>
        <taxon>Bacteria</taxon>
        <taxon>Bacillati</taxon>
        <taxon>Actinomycetota</taxon>
        <taxon>Actinomycetes</taxon>
        <taxon>Mycobacteriales</taxon>
        <taxon>Nocardiaceae</taxon>
        <taxon>Nocardia</taxon>
    </lineage>
</organism>
<dbReference type="PANTHER" id="PTHR32322:SF2">
    <property type="entry name" value="EAMA DOMAIN-CONTAINING PROTEIN"/>
    <property type="match status" value="1"/>
</dbReference>
<evidence type="ECO:0000256" key="1">
    <source>
        <dbReference type="ARBA" id="ARBA00004141"/>
    </source>
</evidence>
<proteinExistence type="inferred from homology"/>
<feature type="transmembrane region" description="Helical" evidence="6">
    <location>
        <begin position="12"/>
        <end position="35"/>
    </location>
</feature>
<comment type="caution">
    <text evidence="8">The sequence shown here is derived from an EMBL/GenBank/DDBJ whole genome shotgun (WGS) entry which is preliminary data.</text>
</comment>
<dbReference type="GO" id="GO:0016020">
    <property type="term" value="C:membrane"/>
    <property type="evidence" value="ECO:0007669"/>
    <property type="project" value="UniProtKB-SubCell"/>
</dbReference>
<keyword evidence="5 6" id="KW-0472">Membrane</keyword>
<feature type="domain" description="EamA" evidence="7">
    <location>
        <begin position="160"/>
        <end position="290"/>
    </location>
</feature>
<dbReference type="EMBL" id="QGTL01000001">
    <property type="protein sequence ID" value="PWV80683.1"/>
    <property type="molecule type" value="Genomic_DNA"/>
</dbReference>
<comment type="similarity">
    <text evidence="2">Belongs to the EamA transporter family.</text>
</comment>
<feature type="transmembrane region" description="Helical" evidence="6">
    <location>
        <begin position="102"/>
        <end position="122"/>
    </location>
</feature>
<dbReference type="AlphaFoldDB" id="A0A317P0D2"/>
<dbReference type="RefSeq" id="WP_110035338.1">
    <property type="nucleotide sequence ID" value="NZ_QGTL01000001.1"/>
</dbReference>
<sequence length="309" mass="30377">MSVSSAVSARARAGLFPLVAAGILWGTGGLLGALVQDRTGLSPIAVAAYRLGVGGAILIAVSLAVRRAVPRGRAARRRIGAIGALAAVFQASYFVAVSASTVVLATLVTIGAAPVLVAGFDHVTGRARLDARRVATLALAITGLTVLVGVPTADTAGVLAGAALALLAATAFAAVTLVTAEPVPGLDTITATGYGFLGGAALLALPAATTGLTFAPVPADLLAVALLGLAPTALAYALFFHGLVTAGAATAAVLSLLEPLTATVLAVALLGERLTLLSWTGAALLAVALVRTVTARTPAAATRRGTFPT</sequence>
<evidence type="ECO:0000313" key="8">
    <source>
        <dbReference type="EMBL" id="PWV80683.1"/>
    </source>
</evidence>
<dbReference type="SUPFAM" id="SSF103481">
    <property type="entry name" value="Multidrug resistance efflux transporter EmrE"/>
    <property type="match status" value="2"/>
</dbReference>
<dbReference type="PANTHER" id="PTHR32322">
    <property type="entry name" value="INNER MEMBRANE TRANSPORTER"/>
    <property type="match status" value="1"/>
</dbReference>
<feature type="domain" description="EamA" evidence="7">
    <location>
        <begin position="14"/>
        <end position="148"/>
    </location>
</feature>
<evidence type="ECO:0000256" key="4">
    <source>
        <dbReference type="ARBA" id="ARBA00022989"/>
    </source>
</evidence>
<evidence type="ECO:0000256" key="3">
    <source>
        <dbReference type="ARBA" id="ARBA00022692"/>
    </source>
</evidence>
<reference evidence="8 9" key="1">
    <citation type="submission" date="2018-05" db="EMBL/GenBank/DDBJ databases">
        <title>Genomic Encyclopedia of Type Strains, Phase IV (KMG-IV): sequencing the most valuable type-strain genomes for metagenomic binning, comparative biology and taxonomic classification.</title>
        <authorList>
            <person name="Goeker M."/>
        </authorList>
    </citation>
    <scope>NUCLEOTIDE SEQUENCE [LARGE SCALE GENOMIC DNA]</scope>
    <source>
        <strain evidence="8 9">DSM 44717</strain>
    </source>
</reference>
<evidence type="ECO:0000256" key="6">
    <source>
        <dbReference type="SAM" id="Phobius"/>
    </source>
</evidence>
<gene>
    <name evidence="8" type="ORF">DFR69_10119</name>
</gene>
<feature type="transmembrane region" description="Helical" evidence="6">
    <location>
        <begin position="192"/>
        <end position="215"/>
    </location>
</feature>
<evidence type="ECO:0000313" key="9">
    <source>
        <dbReference type="Proteomes" id="UP000246410"/>
    </source>
</evidence>
<accession>A0A317P0D2</accession>
<evidence type="ECO:0000256" key="5">
    <source>
        <dbReference type="ARBA" id="ARBA00023136"/>
    </source>
</evidence>
<feature type="transmembrane region" description="Helical" evidence="6">
    <location>
        <begin position="251"/>
        <end position="270"/>
    </location>
</feature>